<keyword evidence="1" id="KW-0812">Transmembrane</keyword>
<protein>
    <submittedName>
        <fullName evidence="2 3">Uncharacterized protein</fullName>
    </submittedName>
</protein>
<dbReference type="PaxDb" id="55529-EKX45616"/>
<reference evidence="4" key="2">
    <citation type="submission" date="2012-11" db="EMBL/GenBank/DDBJ databases">
        <authorList>
            <person name="Kuo A."/>
            <person name="Curtis B.A."/>
            <person name="Tanifuji G."/>
            <person name="Burki F."/>
            <person name="Gruber A."/>
            <person name="Irimia M."/>
            <person name="Maruyama S."/>
            <person name="Arias M.C."/>
            <person name="Ball S.G."/>
            <person name="Gile G.H."/>
            <person name="Hirakawa Y."/>
            <person name="Hopkins J.F."/>
            <person name="Rensing S.A."/>
            <person name="Schmutz J."/>
            <person name="Symeonidi A."/>
            <person name="Elias M."/>
            <person name="Eveleigh R.J."/>
            <person name="Herman E.K."/>
            <person name="Klute M.J."/>
            <person name="Nakayama T."/>
            <person name="Obornik M."/>
            <person name="Reyes-Prieto A."/>
            <person name="Armbrust E.V."/>
            <person name="Aves S.J."/>
            <person name="Beiko R.G."/>
            <person name="Coutinho P."/>
            <person name="Dacks J.B."/>
            <person name="Durnford D.G."/>
            <person name="Fast N.M."/>
            <person name="Green B.R."/>
            <person name="Grisdale C."/>
            <person name="Hempe F."/>
            <person name="Henrissat B."/>
            <person name="Hoppner M.P."/>
            <person name="Ishida K.-I."/>
            <person name="Kim E."/>
            <person name="Koreny L."/>
            <person name="Kroth P.G."/>
            <person name="Liu Y."/>
            <person name="Malik S.-B."/>
            <person name="Maier U.G."/>
            <person name="McRose D."/>
            <person name="Mock T."/>
            <person name="Neilson J.A."/>
            <person name="Onodera N.T."/>
            <person name="Poole A.M."/>
            <person name="Pritham E.J."/>
            <person name="Richards T.A."/>
            <person name="Rocap G."/>
            <person name="Roy S.W."/>
            <person name="Sarai C."/>
            <person name="Schaack S."/>
            <person name="Shirato S."/>
            <person name="Slamovits C.H."/>
            <person name="Spencer D.F."/>
            <person name="Suzuki S."/>
            <person name="Worden A.Z."/>
            <person name="Zauner S."/>
            <person name="Barry K."/>
            <person name="Bell C."/>
            <person name="Bharti A.K."/>
            <person name="Crow J.A."/>
            <person name="Grimwood J."/>
            <person name="Kramer R."/>
            <person name="Lindquist E."/>
            <person name="Lucas S."/>
            <person name="Salamov A."/>
            <person name="McFadden G.I."/>
            <person name="Lane C.E."/>
            <person name="Keeling P.J."/>
            <person name="Gray M.W."/>
            <person name="Grigoriev I.V."/>
            <person name="Archibald J.M."/>
        </authorList>
    </citation>
    <scope>NUCLEOTIDE SEQUENCE</scope>
    <source>
        <strain evidence="4">CCMP2712</strain>
    </source>
</reference>
<evidence type="ECO:0000313" key="2">
    <source>
        <dbReference type="EMBL" id="EKX45616.1"/>
    </source>
</evidence>
<feature type="transmembrane region" description="Helical" evidence="1">
    <location>
        <begin position="141"/>
        <end position="160"/>
    </location>
</feature>
<reference evidence="3" key="3">
    <citation type="submission" date="2016-03" db="UniProtKB">
        <authorList>
            <consortium name="EnsemblProtists"/>
        </authorList>
    </citation>
    <scope>IDENTIFICATION</scope>
</reference>
<sequence>MVGRGTMGGVISAGAVAFSDIAEPVPSLANAVLRASVMGGAWSCSIWTDRMKKEDAYIAGEAKAAQAVNCLHEYCYYENLAWASISCLTAVVGSAAASCRSKVLTRTCLIIVVLRGIYCASVLVFALVFKTSCPYWALSKSSWIPLITFAHVVAFAGLLLRFSGAIESPESVHEKSEMEPIDMLSDLDWEVS</sequence>
<accession>L1JAR0</accession>
<evidence type="ECO:0000313" key="3">
    <source>
        <dbReference type="EnsemblProtists" id="EKX45616"/>
    </source>
</evidence>
<name>L1JAR0_GUITC</name>
<keyword evidence="4" id="KW-1185">Reference proteome</keyword>
<dbReference type="RefSeq" id="XP_005832596.1">
    <property type="nucleotide sequence ID" value="XM_005832539.1"/>
</dbReference>
<keyword evidence="1" id="KW-0472">Membrane</keyword>
<organism evidence="2">
    <name type="scientific">Guillardia theta (strain CCMP2712)</name>
    <name type="common">Cryptophyte</name>
    <dbReference type="NCBI Taxonomy" id="905079"/>
    <lineage>
        <taxon>Eukaryota</taxon>
        <taxon>Cryptophyceae</taxon>
        <taxon>Pyrenomonadales</taxon>
        <taxon>Geminigeraceae</taxon>
        <taxon>Guillardia</taxon>
    </lineage>
</organism>
<dbReference type="AlphaFoldDB" id="L1JAR0"/>
<dbReference type="KEGG" id="gtt:GUITHDRAFT_108492"/>
<keyword evidence="1" id="KW-1133">Transmembrane helix</keyword>
<feature type="transmembrane region" description="Helical" evidence="1">
    <location>
        <begin position="109"/>
        <end position="129"/>
    </location>
</feature>
<dbReference type="HOGENOM" id="CLU_1417602_0_0_1"/>
<proteinExistence type="predicted"/>
<evidence type="ECO:0000313" key="4">
    <source>
        <dbReference type="Proteomes" id="UP000011087"/>
    </source>
</evidence>
<evidence type="ECO:0000256" key="1">
    <source>
        <dbReference type="SAM" id="Phobius"/>
    </source>
</evidence>
<gene>
    <name evidence="2" type="ORF">GUITHDRAFT_108492</name>
</gene>
<dbReference type="EnsemblProtists" id="EKX45616">
    <property type="protein sequence ID" value="EKX45616"/>
    <property type="gene ID" value="GUITHDRAFT_108492"/>
</dbReference>
<dbReference type="EMBL" id="JH992998">
    <property type="protein sequence ID" value="EKX45616.1"/>
    <property type="molecule type" value="Genomic_DNA"/>
</dbReference>
<dbReference type="GeneID" id="17302312"/>
<dbReference type="Proteomes" id="UP000011087">
    <property type="component" value="Unassembled WGS sequence"/>
</dbReference>
<reference evidence="2 4" key="1">
    <citation type="journal article" date="2012" name="Nature">
        <title>Algal genomes reveal evolutionary mosaicism and the fate of nucleomorphs.</title>
        <authorList>
            <consortium name="DOE Joint Genome Institute"/>
            <person name="Curtis B.A."/>
            <person name="Tanifuji G."/>
            <person name="Burki F."/>
            <person name="Gruber A."/>
            <person name="Irimia M."/>
            <person name="Maruyama S."/>
            <person name="Arias M.C."/>
            <person name="Ball S.G."/>
            <person name="Gile G.H."/>
            <person name="Hirakawa Y."/>
            <person name="Hopkins J.F."/>
            <person name="Kuo A."/>
            <person name="Rensing S.A."/>
            <person name="Schmutz J."/>
            <person name="Symeonidi A."/>
            <person name="Elias M."/>
            <person name="Eveleigh R.J."/>
            <person name="Herman E.K."/>
            <person name="Klute M.J."/>
            <person name="Nakayama T."/>
            <person name="Obornik M."/>
            <person name="Reyes-Prieto A."/>
            <person name="Armbrust E.V."/>
            <person name="Aves S.J."/>
            <person name="Beiko R.G."/>
            <person name="Coutinho P."/>
            <person name="Dacks J.B."/>
            <person name="Durnford D.G."/>
            <person name="Fast N.M."/>
            <person name="Green B.R."/>
            <person name="Grisdale C.J."/>
            <person name="Hempel F."/>
            <person name="Henrissat B."/>
            <person name="Hoppner M.P."/>
            <person name="Ishida K."/>
            <person name="Kim E."/>
            <person name="Koreny L."/>
            <person name="Kroth P.G."/>
            <person name="Liu Y."/>
            <person name="Malik S.B."/>
            <person name="Maier U.G."/>
            <person name="McRose D."/>
            <person name="Mock T."/>
            <person name="Neilson J.A."/>
            <person name="Onodera N.T."/>
            <person name="Poole A.M."/>
            <person name="Pritham E.J."/>
            <person name="Richards T.A."/>
            <person name="Rocap G."/>
            <person name="Roy S.W."/>
            <person name="Sarai C."/>
            <person name="Schaack S."/>
            <person name="Shirato S."/>
            <person name="Slamovits C.H."/>
            <person name="Spencer D.F."/>
            <person name="Suzuki S."/>
            <person name="Worden A.Z."/>
            <person name="Zauner S."/>
            <person name="Barry K."/>
            <person name="Bell C."/>
            <person name="Bharti A.K."/>
            <person name="Crow J.A."/>
            <person name="Grimwood J."/>
            <person name="Kramer R."/>
            <person name="Lindquist E."/>
            <person name="Lucas S."/>
            <person name="Salamov A."/>
            <person name="McFadden G.I."/>
            <person name="Lane C.E."/>
            <person name="Keeling P.J."/>
            <person name="Gray M.W."/>
            <person name="Grigoriev I.V."/>
            <person name="Archibald J.M."/>
        </authorList>
    </citation>
    <scope>NUCLEOTIDE SEQUENCE</scope>
    <source>
        <strain evidence="2 4">CCMP2712</strain>
    </source>
</reference>